<evidence type="ECO:0000313" key="3">
    <source>
        <dbReference type="Proteomes" id="UP000663722"/>
    </source>
</evidence>
<dbReference type="Proteomes" id="UP000663722">
    <property type="component" value="Chromosome"/>
</dbReference>
<proteinExistence type="predicted"/>
<dbReference type="Gene3D" id="1.20.1530.20">
    <property type="match status" value="1"/>
</dbReference>
<evidence type="ECO:0000313" key="2">
    <source>
        <dbReference type="EMBL" id="QTA84265.1"/>
    </source>
</evidence>
<accession>A0A975BFS5</accession>
<organism evidence="2 3">
    <name type="scientific">Desulfonema magnum</name>
    <dbReference type="NCBI Taxonomy" id="45655"/>
    <lineage>
        <taxon>Bacteria</taxon>
        <taxon>Pseudomonadati</taxon>
        <taxon>Thermodesulfobacteriota</taxon>
        <taxon>Desulfobacteria</taxon>
        <taxon>Desulfobacterales</taxon>
        <taxon>Desulfococcaceae</taxon>
        <taxon>Desulfonema</taxon>
    </lineage>
</organism>
<dbReference type="EMBL" id="CP061800">
    <property type="protein sequence ID" value="QTA84265.1"/>
    <property type="molecule type" value="Genomic_DNA"/>
</dbReference>
<keyword evidence="1" id="KW-1133">Transmembrane helix</keyword>
<feature type="transmembrane region" description="Helical" evidence="1">
    <location>
        <begin position="335"/>
        <end position="352"/>
    </location>
</feature>
<keyword evidence="1" id="KW-0472">Membrane</keyword>
<feature type="transmembrane region" description="Helical" evidence="1">
    <location>
        <begin position="46"/>
        <end position="63"/>
    </location>
</feature>
<feature type="transmembrane region" description="Helical" evidence="1">
    <location>
        <begin position="272"/>
        <end position="292"/>
    </location>
</feature>
<feature type="transmembrane region" description="Helical" evidence="1">
    <location>
        <begin position="421"/>
        <end position="440"/>
    </location>
</feature>
<dbReference type="PANTHER" id="PTHR43021:SF2">
    <property type="entry name" value="CATION_H+ EXCHANGER DOMAIN-CONTAINING PROTEIN"/>
    <property type="match status" value="1"/>
</dbReference>
<feature type="transmembrane region" description="Helical" evidence="1">
    <location>
        <begin position="204"/>
        <end position="230"/>
    </location>
</feature>
<protein>
    <submittedName>
        <fullName evidence="2">Sodium/hydrogen exchanger family protein</fullName>
    </submittedName>
</protein>
<dbReference type="KEGG" id="dmm:dnm_002590"/>
<feature type="transmembrane region" description="Helical" evidence="1">
    <location>
        <begin position="132"/>
        <end position="154"/>
    </location>
</feature>
<evidence type="ECO:0000256" key="1">
    <source>
        <dbReference type="SAM" id="Phobius"/>
    </source>
</evidence>
<reference evidence="2" key="1">
    <citation type="journal article" date="2021" name="Microb. Physiol.">
        <title>Proteogenomic Insights into the Physiology of Marine, Sulfate-Reducing, Filamentous Desulfonema limicola and Desulfonema magnum.</title>
        <authorList>
            <person name="Schnaars V."/>
            <person name="Wohlbrand L."/>
            <person name="Scheve S."/>
            <person name="Hinrichs C."/>
            <person name="Reinhardt R."/>
            <person name="Rabus R."/>
        </authorList>
    </citation>
    <scope>NUCLEOTIDE SEQUENCE</scope>
    <source>
        <strain evidence="2">4be13</strain>
    </source>
</reference>
<dbReference type="RefSeq" id="WP_207680831.1">
    <property type="nucleotide sequence ID" value="NZ_CP061800.1"/>
</dbReference>
<sequence length="457" mass="49726">MDDFFYQIRKDQTGKNLISYVLGLSLMTVFALWVKSIDIGSSWQGAGLINFSLGFVLLAAYMVAQILRMVRIPLISAYIFTGIVAGPYVTGFLTFDMAGQLRLIDDLALSFIALTAGGELHLQSLKKRGLAIGLNILLNILIVFGLVFVFVTFMGKQFNLMRTLSSDQIIALAVLLGAVAVARSPSSAIAIISESRASGLFTETVIGVTIVIDVLIIIFFTLALAITKIILTPGGIISQEVFMALFAELTISLIIGAVIGKGISLYIDRAGYDLPLFLLFVAFGVTKTSLWLTHFMNTHFEIHLHLEPLLICMSAGFTVQNFSKGGFDFMESLDRVALPIYVLFFSLAGASLNLEALRMCWPLAMSMVLVRILGIFGATWLAGIINRDPPCHNRNAWMAYLTQAGVAIGLAQLAQRQFPEIGSHLTTVVLAVISVNQIAGPITFKMALERVGEAGKR</sequence>
<feature type="transmembrane region" description="Helical" evidence="1">
    <location>
        <begin position="17"/>
        <end position="34"/>
    </location>
</feature>
<name>A0A975BFS5_9BACT</name>
<feature type="transmembrane region" description="Helical" evidence="1">
    <location>
        <begin position="169"/>
        <end position="192"/>
    </location>
</feature>
<feature type="transmembrane region" description="Helical" evidence="1">
    <location>
        <begin position="107"/>
        <end position="125"/>
    </location>
</feature>
<feature type="transmembrane region" description="Helical" evidence="1">
    <location>
        <begin position="242"/>
        <end position="260"/>
    </location>
</feature>
<feature type="transmembrane region" description="Helical" evidence="1">
    <location>
        <begin position="397"/>
        <end position="415"/>
    </location>
</feature>
<gene>
    <name evidence="2" type="ORF">dnm_002590</name>
</gene>
<keyword evidence="1" id="KW-0812">Transmembrane</keyword>
<feature type="transmembrane region" description="Helical" evidence="1">
    <location>
        <begin position="364"/>
        <end position="385"/>
    </location>
</feature>
<dbReference type="AlphaFoldDB" id="A0A975BFS5"/>
<keyword evidence="3" id="KW-1185">Reference proteome</keyword>
<dbReference type="PANTHER" id="PTHR43021">
    <property type="entry name" value="NA(+)/H(+) ANTIPORTER-RELATED"/>
    <property type="match status" value="1"/>
</dbReference>
<dbReference type="InterPro" id="IPR038770">
    <property type="entry name" value="Na+/solute_symporter_sf"/>
</dbReference>
<feature type="transmembrane region" description="Helical" evidence="1">
    <location>
        <begin position="75"/>
        <end position="95"/>
    </location>
</feature>